<dbReference type="GeneID" id="71776834"/>
<dbReference type="OrthoDB" id="5296287at2759"/>
<evidence type="ECO:0000256" key="1">
    <source>
        <dbReference type="ARBA" id="ARBA00004651"/>
    </source>
</evidence>
<dbReference type="AlphaFoldDB" id="F2SL07"/>
<dbReference type="OMA" id="HAGNIAF"/>
<keyword evidence="3" id="KW-1003">Cell membrane</keyword>
<dbReference type="PROSITE" id="PS50850">
    <property type="entry name" value="MFS"/>
    <property type="match status" value="1"/>
</dbReference>
<evidence type="ECO:0000259" key="8">
    <source>
        <dbReference type="PROSITE" id="PS50850"/>
    </source>
</evidence>
<dbReference type="eggNOG" id="KOG0255">
    <property type="taxonomic scope" value="Eukaryota"/>
</dbReference>
<evidence type="ECO:0000256" key="6">
    <source>
        <dbReference type="ARBA" id="ARBA00023136"/>
    </source>
</evidence>
<evidence type="ECO:0000313" key="9">
    <source>
        <dbReference type="EMBL" id="EGD86564.2"/>
    </source>
</evidence>
<dbReference type="InterPro" id="IPR036259">
    <property type="entry name" value="MFS_trans_sf"/>
</dbReference>
<dbReference type="InterPro" id="IPR011701">
    <property type="entry name" value="MFS"/>
</dbReference>
<feature type="domain" description="Major facilitator superfamily (MFS) profile" evidence="8">
    <location>
        <begin position="1"/>
        <end position="175"/>
    </location>
</feature>
<protein>
    <recommendedName>
        <fullName evidence="8">Major facilitator superfamily (MFS) profile domain-containing protein</fullName>
    </recommendedName>
</protein>
<organism evidence="9 10">
    <name type="scientific">Trichophyton rubrum (strain ATCC MYA-4607 / CBS 118892)</name>
    <name type="common">Athlete's foot fungus</name>
    <dbReference type="NCBI Taxonomy" id="559305"/>
    <lineage>
        <taxon>Eukaryota</taxon>
        <taxon>Fungi</taxon>
        <taxon>Dikarya</taxon>
        <taxon>Ascomycota</taxon>
        <taxon>Pezizomycotina</taxon>
        <taxon>Eurotiomycetes</taxon>
        <taxon>Eurotiomycetidae</taxon>
        <taxon>Onygenales</taxon>
        <taxon>Arthrodermataceae</taxon>
        <taxon>Trichophyton</taxon>
    </lineage>
</organism>
<evidence type="ECO:0000256" key="2">
    <source>
        <dbReference type="ARBA" id="ARBA00008335"/>
    </source>
</evidence>
<reference evidence="10" key="1">
    <citation type="journal article" date="2012" name="MBio">
        <title>Comparative genome analysis of Trichophyton rubrum and related dermatophytes reveals candidate genes involved in infection.</title>
        <authorList>
            <person name="Martinez D.A."/>
            <person name="Oliver B.G."/>
            <person name="Graeser Y."/>
            <person name="Goldberg J.M."/>
            <person name="Li W."/>
            <person name="Martinez-Rossi N.M."/>
            <person name="Monod M."/>
            <person name="Shelest E."/>
            <person name="Barton R.C."/>
            <person name="Birch E."/>
            <person name="Brakhage A.A."/>
            <person name="Chen Z."/>
            <person name="Gurr S.J."/>
            <person name="Heiman D."/>
            <person name="Heitman J."/>
            <person name="Kosti I."/>
            <person name="Rossi A."/>
            <person name="Saif S."/>
            <person name="Samalova M."/>
            <person name="Saunders C.W."/>
            <person name="Shea T."/>
            <person name="Summerbell R.C."/>
            <person name="Xu J."/>
            <person name="Young S."/>
            <person name="Zeng Q."/>
            <person name="Birren B.W."/>
            <person name="Cuomo C.A."/>
            <person name="White T.C."/>
        </authorList>
    </citation>
    <scope>NUCLEOTIDE SEQUENCE [LARGE SCALE GENOMIC DNA]</scope>
    <source>
        <strain evidence="10">ATCC MYA-4607 / CBS 118892</strain>
    </source>
</reference>
<dbReference type="Pfam" id="PF07690">
    <property type="entry name" value="MFS_1"/>
    <property type="match status" value="1"/>
</dbReference>
<name>F2SL07_TRIRC</name>
<feature type="transmembrane region" description="Helical" evidence="7">
    <location>
        <begin position="86"/>
        <end position="104"/>
    </location>
</feature>
<keyword evidence="5 7" id="KW-1133">Transmembrane helix</keyword>
<dbReference type="GO" id="GO:0005886">
    <property type="term" value="C:plasma membrane"/>
    <property type="evidence" value="ECO:0007669"/>
    <property type="project" value="UniProtKB-SubCell"/>
</dbReference>
<dbReference type="STRING" id="559305.F2SL07"/>
<dbReference type="InParanoid" id="F2SL07"/>
<dbReference type="Gene3D" id="1.20.1720.10">
    <property type="entry name" value="Multidrug resistance protein D"/>
    <property type="match status" value="1"/>
</dbReference>
<keyword evidence="4 7" id="KW-0812">Transmembrane</keyword>
<keyword evidence="10" id="KW-1185">Reference proteome</keyword>
<dbReference type="PANTHER" id="PTHR23502">
    <property type="entry name" value="MAJOR FACILITATOR SUPERFAMILY"/>
    <property type="match status" value="1"/>
</dbReference>
<comment type="subcellular location">
    <subcellularLocation>
        <location evidence="1">Cell membrane</location>
        <topology evidence="1">Multi-pass membrane protein</topology>
    </subcellularLocation>
</comment>
<dbReference type="HOGENOM" id="CLU_1533674_0_0_1"/>
<dbReference type="EMBL" id="GG700650">
    <property type="protein sequence ID" value="EGD86564.2"/>
    <property type="molecule type" value="Genomic_DNA"/>
</dbReference>
<evidence type="ECO:0000256" key="4">
    <source>
        <dbReference type="ARBA" id="ARBA00022692"/>
    </source>
</evidence>
<feature type="transmembrane region" description="Helical" evidence="7">
    <location>
        <begin position="53"/>
        <end position="74"/>
    </location>
</feature>
<evidence type="ECO:0000256" key="7">
    <source>
        <dbReference type="SAM" id="Phobius"/>
    </source>
</evidence>
<evidence type="ECO:0000256" key="3">
    <source>
        <dbReference type="ARBA" id="ARBA00022475"/>
    </source>
</evidence>
<dbReference type="Proteomes" id="UP000008864">
    <property type="component" value="Unassembled WGS sequence"/>
</dbReference>
<sequence length="175" mass="18662">MYYALSSMMVQGVLVYCLTNANTICVYPNRNIAPTMCAPSINLLVAEFNIRSFVVSTFAVTLYLLGLSVGPMFISPLSEVYGRLPVYHISNVVFVAFVVGNALSKNIGQFLAFRFLSGCAGGTPMALGGGSIADVTPIQRRAVAMALFSLGPLTGPVSRPSVHPSVTTRLAKSKY</sequence>
<evidence type="ECO:0000256" key="5">
    <source>
        <dbReference type="ARBA" id="ARBA00022989"/>
    </source>
</evidence>
<dbReference type="PANTHER" id="PTHR23502:SF135">
    <property type="entry name" value="MAJOR FACILITATOR SUPERFAMILY (MFS) PROFILE DOMAIN-CONTAINING PROTEIN-RELATED"/>
    <property type="match status" value="1"/>
</dbReference>
<dbReference type="GO" id="GO:0022857">
    <property type="term" value="F:transmembrane transporter activity"/>
    <property type="evidence" value="ECO:0007669"/>
    <property type="project" value="InterPro"/>
</dbReference>
<evidence type="ECO:0000313" key="10">
    <source>
        <dbReference type="Proteomes" id="UP000008864"/>
    </source>
</evidence>
<proteinExistence type="inferred from homology"/>
<comment type="similarity">
    <text evidence="2">Belongs to the major facilitator superfamily.</text>
</comment>
<accession>F2SL07</accession>
<dbReference type="VEuPathDB" id="FungiDB:TERG_02822"/>
<dbReference type="SUPFAM" id="SSF103473">
    <property type="entry name" value="MFS general substrate transporter"/>
    <property type="match status" value="1"/>
</dbReference>
<dbReference type="RefSeq" id="XP_047603941.1">
    <property type="nucleotide sequence ID" value="XM_047747969.1"/>
</dbReference>
<gene>
    <name evidence="9" type="ORF">TERG_02822</name>
</gene>
<keyword evidence="6 7" id="KW-0472">Membrane</keyword>
<dbReference type="InterPro" id="IPR020846">
    <property type="entry name" value="MFS_dom"/>
</dbReference>